<feature type="compositionally biased region" description="Gly residues" evidence="1">
    <location>
        <begin position="48"/>
        <end position="74"/>
    </location>
</feature>
<dbReference type="PANTHER" id="PTHR42091">
    <property type="entry name" value="CONSERVED GLYCINE-RICH PROTEIN (AFU_ORTHOLOGUE AFUA_7G02440)"/>
    <property type="match status" value="1"/>
</dbReference>
<feature type="domain" description="DUF7732" evidence="4">
    <location>
        <begin position="104"/>
        <end position="226"/>
    </location>
</feature>
<keyword evidence="2" id="KW-0812">Transmembrane</keyword>
<reference evidence="5 6" key="1">
    <citation type="submission" date="2019-04" db="EMBL/GenBank/DDBJ databases">
        <title>Friends and foes A comparative genomics study of 23 Aspergillus species from section Flavi.</title>
        <authorList>
            <consortium name="DOE Joint Genome Institute"/>
            <person name="Kjaerbolling I."/>
            <person name="Vesth T."/>
            <person name="Frisvad J.C."/>
            <person name="Nybo J.L."/>
            <person name="Theobald S."/>
            <person name="Kildgaard S."/>
            <person name="Isbrandt T."/>
            <person name="Kuo A."/>
            <person name="Sato A."/>
            <person name="Lyhne E.K."/>
            <person name="Kogle M.E."/>
            <person name="Wiebenga A."/>
            <person name="Kun R.S."/>
            <person name="Lubbers R.J."/>
            <person name="Makela M.R."/>
            <person name="Barry K."/>
            <person name="Chovatia M."/>
            <person name="Clum A."/>
            <person name="Daum C."/>
            <person name="Haridas S."/>
            <person name="He G."/>
            <person name="LaButti K."/>
            <person name="Lipzen A."/>
            <person name="Mondo S."/>
            <person name="Riley R."/>
            <person name="Salamov A."/>
            <person name="Simmons B.A."/>
            <person name="Magnuson J.K."/>
            <person name="Henrissat B."/>
            <person name="Mortensen U.H."/>
            <person name="Larsen T.O."/>
            <person name="Devries R.P."/>
            <person name="Grigoriev I.V."/>
            <person name="Machida M."/>
            <person name="Baker S.E."/>
            <person name="Andersen M.R."/>
        </authorList>
    </citation>
    <scope>NUCLEOTIDE SEQUENCE [LARGE SCALE GENOMIC DNA]</scope>
    <source>
        <strain evidence="5 6">IBT 18842</strain>
    </source>
</reference>
<gene>
    <name evidence="5" type="ORF">BDV25DRAFT_58044</name>
</gene>
<organism evidence="5 6">
    <name type="scientific">Aspergillus avenaceus</name>
    <dbReference type="NCBI Taxonomy" id="36643"/>
    <lineage>
        <taxon>Eukaryota</taxon>
        <taxon>Fungi</taxon>
        <taxon>Dikarya</taxon>
        <taxon>Ascomycota</taxon>
        <taxon>Pezizomycotina</taxon>
        <taxon>Eurotiomycetes</taxon>
        <taxon>Eurotiomycetidae</taxon>
        <taxon>Eurotiales</taxon>
        <taxon>Aspergillaceae</taxon>
        <taxon>Aspergillus</taxon>
        <taxon>Aspergillus subgen. Circumdati</taxon>
    </lineage>
</organism>
<evidence type="ECO:0000313" key="6">
    <source>
        <dbReference type="Proteomes" id="UP000325780"/>
    </source>
</evidence>
<sequence>MKLVLIFIACLLLPDSIYSLGIPWPDVPERSVALTPNKLPVFWKRRGGGGNGAKGGSGGGSGGRGNNGGGGGGSSLSRTSSSSNSGGATRSGSGPPPAYGGGVYYAGGARSPYTSGSVSPLGIMPSGVLPVAALAFFPGLWLYMVYAYSYNNPYYYVDQATHGNTSIPVVCLCEAYMVCGCDNNNNTTYYESLFNGTQPTNSNVVRIVEVNGTRAVYINGTLPNGTTVADESAPSCAVQIAIQTSGYWLMIALVANTVWG</sequence>
<dbReference type="Pfam" id="PF24866">
    <property type="entry name" value="DUF7732"/>
    <property type="match status" value="1"/>
</dbReference>
<feature type="transmembrane region" description="Helical" evidence="2">
    <location>
        <begin position="127"/>
        <end position="146"/>
    </location>
</feature>
<dbReference type="PANTHER" id="PTHR42091:SF1">
    <property type="entry name" value="CONSERVED GLYCINE-RICH PROTEIN (AFU_ORTHOLOGUE AFUA_7G02440)"/>
    <property type="match status" value="1"/>
</dbReference>
<feature type="compositionally biased region" description="Low complexity" evidence="1">
    <location>
        <begin position="75"/>
        <end position="93"/>
    </location>
</feature>
<dbReference type="OrthoDB" id="5425547at2759"/>
<evidence type="ECO:0000256" key="2">
    <source>
        <dbReference type="SAM" id="Phobius"/>
    </source>
</evidence>
<protein>
    <recommendedName>
        <fullName evidence="4">DUF7732 domain-containing protein</fullName>
    </recommendedName>
</protein>
<evidence type="ECO:0000259" key="4">
    <source>
        <dbReference type="Pfam" id="PF24866"/>
    </source>
</evidence>
<feature type="chain" id="PRO_5024820694" description="DUF7732 domain-containing protein" evidence="3">
    <location>
        <begin position="20"/>
        <end position="260"/>
    </location>
</feature>
<dbReference type="InterPro" id="IPR056634">
    <property type="entry name" value="DUF7732"/>
</dbReference>
<keyword evidence="6" id="KW-1185">Reference proteome</keyword>
<keyword evidence="3" id="KW-0732">Signal</keyword>
<keyword evidence="2" id="KW-1133">Transmembrane helix</keyword>
<dbReference type="AlphaFoldDB" id="A0A5N6TI75"/>
<dbReference type="Proteomes" id="UP000325780">
    <property type="component" value="Unassembled WGS sequence"/>
</dbReference>
<accession>A0A5N6TI75</accession>
<evidence type="ECO:0000256" key="3">
    <source>
        <dbReference type="SAM" id="SignalP"/>
    </source>
</evidence>
<evidence type="ECO:0000256" key="1">
    <source>
        <dbReference type="SAM" id="MobiDB-lite"/>
    </source>
</evidence>
<name>A0A5N6TI75_ASPAV</name>
<evidence type="ECO:0000313" key="5">
    <source>
        <dbReference type="EMBL" id="KAE8146027.1"/>
    </source>
</evidence>
<feature type="signal peptide" evidence="3">
    <location>
        <begin position="1"/>
        <end position="19"/>
    </location>
</feature>
<dbReference type="EMBL" id="ML742292">
    <property type="protein sequence ID" value="KAE8146027.1"/>
    <property type="molecule type" value="Genomic_DNA"/>
</dbReference>
<proteinExistence type="predicted"/>
<keyword evidence="2" id="KW-0472">Membrane</keyword>
<feature type="region of interest" description="Disordered" evidence="1">
    <location>
        <begin position="45"/>
        <end position="95"/>
    </location>
</feature>